<sequence>LQPSLAPLLINRKSITSNETANENYPSQQLNPSTSPTNYAPTSPIIHLLPHILLLSPPAPHSSPTPYAPPRRGDQEPCQQPDLSLLPLGPREKVSWRRARERFFLRVRGRGPIRG</sequence>
<feature type="region of interest" description="Disordered" evidence="1">
    <location>
        <begin position="56"/>
        <end position="89"/>
    </location>
</feature>
<feature type="compositionally biased region" description="Polar residues" evidence="1">
    <location>
        <begin position="17"/>
        <end position="40"/>
    </location>
</feature>
<reference evidence="2" key="1">
    <citation type="journal article" date="2020" name="Stud. Mycol.">
        <title>101 Dothideomycetes genomes: a test case for predicting lifestyles and emergence of pathogens.</title>
        <authorList>
            <person name="Haridas S."/>
            <person name="Albert R."/>
            <person name="Binder M."/>
            <person name="Bloem J."/>
            <person name="Labutti K."/>
            <person name="Salamov A."/>
            <person name="Andreopoulos B."/>
            <person name="Baker S."/>
            <person name="Barry K."/>
            <person name="Bills G."/>
            <person name="Bluhm B."/>
            <person name="Cannon C."/>
            <person name="Castanera R."/>
            <person name="Culley D."/>
            <person name="Daum C."/>
            <person name="Ezra D."/>
            <person name="Gonzalez J."/>
            <person name="Henrissat B."/>
            <person name="Kuo A."/>
            <person name="Liang C."/>
            <person name="Lipzen A."/>
            <person name="Lutzoni F."/>
            <person name="Magnuson J."/>
            <person name="Mondo S."/>
            <person name="Nolan M."/>
            <person name="Ohm R."/>
            <person name="Pangilinan J."/>
            <person name="Park H.-J."/>
            <person name="Ramirez L."/>
            <person name="Alfaro M."/>
            <person name="Sun H."/>
            <person name="Tritt A."/>
            <person name="Yoshinaga Y."/>
            <person name="Zwiers L.-H."/>
            <person name="Turgeon B."/>
            <person name="Goodwin S."/>
            <person name="Spatafora J."/>
            <person name="Crous P."/>
            <person name="Grigoriev I."/>
        </authorList>
    </citation>
    <scope>NUCLEOTIDE SEQUENCE</scope>
    <source>
        <strain evidence="2">CBS 675.92</strain>
    </source>
</reference>
<keyword evidence="3" id="KW-1185">Reference proteome</keyword>
<feature type="non-terminal residue" evidence="2">
    <location>
        <position position="1"/>
    </location>
</feature>
<gene>
    <name evidence="2" type="ORF">CC80DRAFT_559369</name>
</gene>
<evidence type="ECO:0000313" key="3">
    <source>
        <dbReference type="Proteomes" id="UP000800035"/>
    </source>
</evidence>
<organism evidence="2 3">
    <name type="scientific">Byssothecium circinans</name>
    <dbReference type="NCBI Taxonomy" id="147558"/>
    <lineage>
        <taxon>Eukaryota</taxon>
        <taxon>Fungi</taxon>
        <taxon>Dikarya</taxon>
        <taxon>Ascomycota</taxon>
        <taxon>Pezizomycotina</taxon>
        <taxon>Dothideomycetes</taxon>
        <taxon>Pleosporomycetidae</taxon>
        <taxon>Pleosporales</taxon>
        <taxon>Massarineae</taxon>
        <taxon>Massarinaceae</taxon>
        <taxon>Byssothecium</taxon>
    </lineage>
</organism>
<feature type="region of interest" description="Disordered" evidence="1">
    <location>
        <begin position="17"/>
        <end position="42"/>
    </location>
</feature>
<accession>A0A6A5U5Z2</accession>
<protein>
    <submittedName>
        <fullName evidence="2">Uncharacterized protein</fullName>
    </submittedName>
</protein>
<evidence type="ECO:0000313" key="2">
    <source>
        <dbReference type="EMBL" id="KAF1958416.1"/>
    </source>
</evidence>
<dbReference type="EMBL" id="ML976987">
    <property type="protein sequence ID" value="KAF1958416.1"/>
    <property type="molecule type" value="Genomic_DNA"/>
</dbReference>
<proteinExistence type="predicted"/>
<feature type="compositionally biased region" description="Pro residues" evidence="1">
    <location>
        <begin position="57"/>
        <end position="69"/>
    </location>
</feature>
<dbReference type="AlphaFoldDB" id="A0A6A5U5Z2"/>
<name>A0A6A5U5Z2_9PLEO</name>
<dbReference type="Proteomes" id="UP000800035">
    <property type="component" value="Unassembled WGS sequence"/>
</dbReference>
<evidence type="ECO:0000256" key="1">
    <source>
        <dbReference type="SAM" id="MobiDB-lite"/>
    </source>
</evidence>